<dbReference type="InterPro" id="IPR036691">
    <property type="entry name" value="Endo/exonu/phosph_ase_sf"/>
</dbReference>
<organism evidence="1 2">
    <name type="scientific">Zophobas morio</name>
    <dbReference type="NCBI Taxonomy" id="2755281"/>
    <lineage>
        <taxon>Eukaryota</taxon>
        <taxon>Metazoa</taxon>
        <taxon>Ecdysozoa</taxon>
        <taxon>Arthropoda</taxon>
        <taxon>Hexapoda</taxon>
        <taxon>Insecta</taxon>
        <taxon>Pterygota</taxon>
        <taxon>Neoptera</taxon>
        <taxon>Endopterygota</taxon>
        <taxon>Coleoptera</taxon>
        <taxon>Polyphaga</taxon>
        <taxon>Cucujiformia</taxon>
        <taxon>Tenebrionidae</taxon>
        <taxon>Zophobas</taxon>
    </lineage>
</organism>
<comment type="caution">
    <text evidence="1">The sequence shown here is derived from an EMBL/GenBank/DDBJ whole genome shotgun (WGS) entry which is preliminary data.</text>
</comment>
<gene>
    <name evidence="1" type="ORF">Zmor_017469</name>
</gene>
<evidence type="ECO:0000313" key="1">
    <source>
        <dbReference type="EMBL" id="KAJ3651425.1"/>
    </source>
</evidence>
<sequence length="118" mass="13214">MALQQIHFLQINLQHCRPVTTVFCHRLGKRQNTIAIIQEPWIVKSRIAELSNLLNGTVVSGTTIKSPRTCIYIPMDIKTILLPQVSSRDVTAVNVKCNIGRGEEQLVIASAHEPCPTW</sequence>
<dbReference type="Proteomes" id="UP001168821">
    <property type="component" value="Unassembled WGS sequence"/>
</dbReference>
<name>A0AA38MC81_9CUCU</name>
<dbReference type="Gene3D" id="3.60.10.10">
    <property type="entry name" value="Endonuclease/exonuclease/phosphatase"/>
    <property type="match status" value="1"/>
</dbReference>
<accession>A0AA38MC81</accession>
<dbReference type="EMBL" id="JALNTZ010000005">
    <property type="protein sequence ID" value="KAJ3651425.1"/>
    <property type="molecule type" value="Genomic_DNA"/>
</dbReference>
<dbReference type="SUPFAM" id="SSF56219">
    <property type="entry name" value="DNase I-like"/>
    <property type="match status" value="1"/>
</dbReference>
<protein>
    <submittedName>
        <fullName evidence="1">Uncharacterized protein</fullName>
    </submittedName>
</protein>
<evidence type="ECO:0000313" key="2">
    <source>
        <dbReference type="Proteomes" id="UP001168821"/>
    </source>
</evidence>
<reference evidence="1" key="1">
    <citation type="journal article" date="2023" name="G3 (Bethesda)">
        <title>Whole genome assemblies of Zophobas morio and Tenebrio molitor.</title>
        <authorList>
            <person name="Kaur S."/>
            <person name="Stinson S.A."/>
            <person name="diCenzo G.C."/>
        </authorList>
    </citation>
    <scope>NUCLEOTIDE SEQUENCE</scope>
    <source>
        <strain evidence="1">QUZm001</strain>
    </source>
</reference>
<dbReference type="AlphaFoldDB" id="A0AA38MC81"/>
<keyword evidence="2" id="KW-1185">Reference proteome</keyword>
<proteinExistence type="predicted"/>